<evidence type="ECO:0000313" key="2">
    <source>
        <dbReference type="Proteomes" id="UP000439123"/>
    </source>
</evidence>
<proteinExistence type="predicted"/>
<dbReference type="EMBL" id="CABWLC010000022">
    <property type="protein sequence ID" value="VXA89365.1"/>
    <property type="molecule type" value="Genomic_DNA"/>
</dbReference>
<dbReference type="RefSeq" id="WP_159158210.1">
    <property type="nucleotide sequence ID" value="NZ_LR732798.1"/>
</dbReference>
<dbReference type="Pfam" id="PF13289">
    <property type="entry name" value="SIR2_2"/>
    <property type="match status" value="1"/>
</dbReference>
<gene>
    <name evidence="1" type="ORF">AERO8C_90069</name>
</gene>
<name>A0A653LE18_AERVE</name>
<dbReference type="SUPFAM" id="SSF52467">
    <property type="entry name" value="DHS-like NAD/FAD-binding domain"/>
    <property type="match status" value="1"/>
</dbReference>
<protein>
    <submittedName>
        <fullName evidence="1">Uncharacterized protein</fullName>
    </submittedName>
</protein>
<dbReference type="AlphaFoldDB" id="A0A653LE18"/>
<dbReference type="Proteomes" id="UP000439123">
    <property type="component" value="Unassembled WGS sequence"/>
</dbReference>
<dbReference type="InterPro" id="IPR029035">
    <property type="entry name" value="DHS-like_NAD/FAD-binding_dom"/>
</dbReference>
<sequence>MTDIFSLPDYVTLTKLAAALWQQDGSYHGAAVMVGAGFSRCAASTGNSQEKMPLWNDFSKELARELDSRSSDPLRLAEEYSAFFGKQALHDLIKKVINDPAWKPGNLHKDLLELPWSEVLTTNWDTLLERASANVYQPAYSLVSKQEDLSSARSPRIVKLHGTIDVTKDLIFTQEDYRKYPQNHAAFVNFSRQVFIENELCLLGFSGDDPNFLQWAGWVRDHLSSHTRRIYLVGALGLNSAKRKYLESINVAPIDLSALVAELDEQDSKHLEAMKIFIKALQDLRPKQSWEWTPTSLRQNMTTIEEDTKLRKEPEYAAKILEGHLPLLEKDRESYPDWIVCPPNIVSRLQNHIDTPWPTPKNIYLMPPAKREKLLYEICWHYKVTFSVFPNWLVQELLKICNPDNQCSLTKRQQLEIAVLIHKNTRWMSSSEAEQIIEITKHILNNGDKYYPECSNELSYHNALLARDEFDYDKLESYVNDITCSSPVWMLKKGGLLGELGNFKQGEKLISDAHQELLLQHRNNRGSIHALSRLAWSHWLMRGINISSGRDSFKKLPTIYDQYKSSPTECIDYIGERINSALEQQRKNQEIEPSFAPGRYKDNSNTVTFGNDTHPFILLEGILNSIGMPLRWEHVSFCVDNTVKLTELDNLDNVHRFSLAIRAANSGGADVLKKIFSRVRIACFSEREVSFLVSQCKLAISYWSKKVDSYGVSRLAIFMEVLARVSVRVTPEQAKDLFKFSVSLIKNKNLHHFWLLDVVNNLVTFTLESIPKSQQKEVLLDALSFPLQVELGIEDHGKWANPIIWEPGDRVSSSALDRRIAEIIDAVTPSSSKAAPALIRLLSLLECGFLLPDEKQRLSQKIWGEHPDYLNLPETGLLKHTFLTLPSGDPSLVQCSVCRYLFDVDNNDFLSRHHLNDMCHATRATHGGIYPSEEQAIKIFNLMVHWRPRNDEDDLLGWSQQEDEIIVSLIGDALSLSIVPSLSKEDLTEENYNKLLAFYNENENPNAMIAFTYFSTENHIFIERVEKIIRQGFHSKGNFLAYSCRALLKWRSMMESPVIERLILRLVYLTESSFKSGLSVQISIIKKMLSNGFLNSEHIDSLVEIIPVIFDNSNYVNISPSSRESVSISFVRASCVELAKELLNNISHNSELLRVLDEAQRDSLPEVRFAVLDESVE</sequence>
<reference evidence="1 2" key="1">
    <citation type="submission" date="2019-10" db="EMBL/GenBank/DDBJ databases">
        <authorList>
            <person name="Karimi E."/>
        </authorList>
    </citation>
    <scope>NUCLEOTIDE SEQUENCE [LARGE SCALE GENOMIC DNA]</scope>
    <source>
        <strain evidence="1">Aeromonas sp. 8C</strain>
    </source>
</reference>
<evidence type="ECO:0000313" key="1">
    <source>
        <dbReference type="EMBL" id="VXA89365.1"/>
    </source>
</evidence>
<accession>A0A653LE18</accession>
<organism evidence="1 2">
    <name type="scientific">Aeromonas veronii</name>
    <dbReference type="NCBI Taxonomy" id="654"/>
    <lineage>
        <taxon>Bacteria</taxon>
        <taxon>Pseudomonadati</taxon>
        <taxon>Pseudomonadota</taxon>
        <taxon>Gammaproteobacteria</taxon>
        <taxon>Aeromonadales</taxon>
        <taxon>Aeromonadaceae</taxon>
        <taxon>Aeromonas</taxon>
    </lineage>
</organism>